<dbReference type="InterPro" id="IPR013166">
    <property type="entry name" value="Citrate_lyase_ligase_C"/>
</dbReference>
<keyword evidence="6" id="KW-1185">Reference proteome</keyword>
<dbReference type="InterPro" id="IPR000182">
    <property type="entry name" value="GNAT_dom"/>
</dbReference>
<dbReference type="NCBIfam" id="TIGR00124">
    <property type="entry name" value="cit_ly_ligase"/>
    <property type="match status" value="1"/>
</dbReference>
<dbReference type="PIRSF" id="PIRSF005751">
    <property type="entry name" value="Acet_citr_lig"/>
    <property type="match status" value="1"/>
</dbReference>
<keyword evidence="5" id="KW-0456">Lyase</keyword>
<reference evidence="6" key="1">
    <citation type="submission" date="2016-10" db="EMBL/GenBank/DDBJ databases">
        <authorList>
            <person name="Varghese N."/>
            <person name="Submissions S."/>
        </authorList>
    </citation>
    <scope>NUCLEOTIDE SEQUENCE [LARGE SCALE GENOMIC DNA]</scope>
    <source>
        <strain evidence="6">Ah-143</strain>
    </source>
</reference>
<dbReference type="GO" id="GO:0016829">
    <property type="term" value="F:lyase activity"/>
    <property type="evidence" value="ECO:0007669"/>
    <property type="project" value="UniProtKB-KW"/>
</dbReference>
<gene>
    <name evidence="5" type="ORF">SAMN05192562_1011433</name>
</gene>
<dbReference type="PANTHER" id="PTHR40599:SF1">
    <property type="entry name" value="[CITRATE [PRO-3S]-LYASE] LIGASE"/>
    <property type="match status" value="1"/>
</dbReference>
<evidence type="ECO:0000256" key="3">
    <source>
        <dbReference type="PIRNR" id="PIRNR005751"/>
    </source>
</evidence>
<dbReference type="EMBL" id="FPAU01000001">
    <property type="protein sequence ID" value="SFT67477.1"/>
    <property type="molecule type" value="Genomic_DNA"/>
</dbReference>
<dbReference type="GO" id="GO:0016747">
    <property type="term" value="F:acyltransferase activity, transferring groups other than amino-acyl groups"/>
    <property type="evidence" value="ECO:0007669"/>
    <property type="project" value="InterPro"/>
</dbReference>
<proteinExistence type="predicted"/>
<dbReference type="PROSITE" id="PS51186">
    <property type="entry name" value="GNAT"/>
    <property type="match status" value="1"/>
</dbReference>
<dbReference type="SMART" id="SM00764">
    <property type="entry name" value="Citrate_ly_lig"/>
    <property type="match status" value="1"/>
</dbReference>
<accession>A0A1I6ZXW7</accession>
<protein>
    <recommendedName>
        <fullName evidence="3">[Citrate [pro-3S]-lyase] ligase</fullName>
        <ecNumber evidence="3">6.2.1.22</ecNumber>
    </recommendedName>
</protein>
<dbReference type="InterPro" id="IPR016181">
    <property type="entry name" value="Acyl_CoA_acyltransferase"/>
</dbReference>
<dbReference type="GO" id="GO:0005524">
    <property type="term" value="F:ATP binding"/>
    <property type="evidence" value="ECO:0007669"/>
    <property type="project" value="UniProtKB-UniRule"/>
</dbReference>
<comment type="function">
    <text evidence="3">Acetylation of prosthetic group (2-(5''-phosphoribosyl)-3'-dephosphocoenzyme-A) of the gamma subunit of citrate lyase.</text>
</comment>
<dbReference type="RefSeq" id="WP_090120400.1">
    <property type="nucleotide sequence ID" value="NZ_CP045300.1"/>
</dbReference>
<evidence type="ECO:0000313" key="5">
    <source>
        <dbReference type="EMBL" id="SFT67477.1"/>
    </source>
</evidence>
<dbReference type="Pfam" id="PF08218">
    <property type="entry name" value="Citrate_ly_lig"/>
    <property type="match status" value="1"/>
</dbReference>
<feature type="domain" description="N-acetyltransferase" evidence="4">
    <location>
        <begin position="1"/>
        <end position="130"/>
    </location>
</feature>
<organism evidence="5 6">
    <name type="scientific">Kosakonia arachidis</name>
    <dbReference type="NCBI Taxonomy" id="551989"/>
    <lineage>
        <taxon>Bacteria</taxon>
        <taxon>Pseudomonadati</taxon>
        <taxon>Pseudomonadota</taxon>
        <taxon>Gammaproteobacteria</taxon>
        <taxon>Enterobacterales</taxon>
        <taxon>Enterobacteriaceae</taxon>
        <taxon>Kosakonia</taxon>
    </lineage>
</organism>
<name>A0A1I6ZXW7_9ENTR</name>
<keyword evidence="3 5" id="KW-0436">Ligase</keyword>
<dbReference type="PANTHER" id="PTHR40599">
    <property type="entry name" value="[CITRATE [PRO-3S]-LYASE] LIGASE"/>
    <property type="match status" value="1"/>
</dbReference>
<dbReference type="Pfam" id="PF00583">
    <property type="entry name" value="Acetyltransf_1"/>
    <property type="match status" value="1"/>
</dbReference>
<evidence type="ECO:0000313" key="6">
    <source>
        <dbReference type="Proteomes" id="UP000199187"/>
    </source>
</evidence>
<dbReference type="InterPro" id="IPR014729">
    <property type="entry name" value="Rossmann-like_a/b/a_fold"/>
</dbReference>
<keyword evidence="1 3" id="KW-0547">Nucleotide-binding</keyword>
<dbReference type="SUPFAM" id="SSF52374">
    <property type="entry name" value="Nucleotidylyl transferase"/>
    <property type="match status" value="1"/>
</dbReference>
<dbReference type="SUPFAM" id="SSF55729">
    <property type="entry name" value="Acyl-CoA N-acyltransferases (Nat)"/>
    <property type="match status" value="1"/>
</dbReference>
<dbReference type="Gene3D" id="3.40.50.620">
    <property type="entry name" value="HUPs"/>
    <property type="match status" value="1"/>
</dbReference>
<dbReference type="NCBIfam" id="TIGR00125">
    <property type="entry name" value="cyt_tran_rel"/>
    <property type="match status" value="1"/>
</dbReference>
<dbReference type="InterPro" id="IPR004821">
    <property type="entry name" value="Cyt_trans-like"/>
</dbReference>
<evidence type="ECO:0000256" key="2">
    <source>
        <dbReference type="ARBA" id="ARBA00022840"/>
    </source>
</evidence>
<comment type="catalytic activity">
    <reaction evidence="3">
        <text>holo-[citrate lyase ACP] + acetate + ATP = acetyl-[citrate lyase ACP] + AMP + diphosphate</text>
        <dbReference type="Rhea" id="RHEA:23788"/>
        <dbReference type="Rhea" id="RHEA-COMP:10158"/>
        <dbReference type="Rhea" id="RHEA-COMP:13710"/>
        <dbReference type="ChEBI" id="CHEBI:30089"/>
        <dbReference type="ChEBI" id="CHEBI:30616"/>
        <dbReference type="ChEBI" id="CHEBI:33019"/>
        <dbReference type="ChEBI" id="CHEBI:82683"/>
        <dbReference type="ChEBI" id="CHEBI:137976"/>
        <dbReference type="ChEBI" id="CHEBI:456215"/>
        <dbReference type="EC" id="6.2.1.22"/>
    </reaction>
</comment>
<sequence>MYAEKMPEFGTVETSNGIVKEEIIRFLHSNGLGIDDDIEQFVIARADKELIACAGLAGNTLKCIAVHIEWRGTSLGLQLIREAEYLANQNGDHHLFLLTCPDNVKSFRGCGFYPLATLENKATLMENTPVGIHRYCKKLRADFFIPADKIGGIVMNANPFTLGHQFLIEQASRASNWLHVFVVEENLSQFSFNDRIAMVRDGVKHLSNVTVHPGSRYIISRGTFPGYFLKEKQVVNDVYSAIDLIIFRRYIAPSLGITHRFVGTEPYCKVTAQYNQAMHHWLEDECVIPANSITVHEIDRKTDENNYPISASAVRSLLNENKLSVAKNRVPESTTPYLYNWLRANHHDLPEPCLAENPMSISVGH</sequence>
<evidence type="ECO:0000256" key="1">
    <source>
        <dbReference type="ARBA" id="ARBA00022741"/>
    </source>
</evidence>
<evidence type="ECO:0000259" key="4">
    <source>
        <dbReference type="PROSITE" id="PS51186"/>
    </source>
</evidence>
<dbReference type="GO" id="GO:0008771">
    <property type="term" value="F:[citrate (pro-3S)-lyase] ligase activity"/>
    <property type="evidence" value="ECO:0007669"/>
    <property type="project" value="UniProtKB-EC"/>
</dbReference>
<keyword evidence="2 3" id="KW-0067">ATP-binding</keyword>
<dbReference type="Proteomes" id="UP000199187">
    <property type="component" value="Unassembled WGS sequence"/>
</dbReference>
<dbReference type="EC" id="6.2.1.22" evidence="3"/>
<dbReference type="OrthoDB" id="9779753at2"/>
<dbReference type="Gene3D" id="3.40.630.30">
    <property type="match status" value="1"/>
</dbReference>
<dbReference type="InterPro" id="IPR005216">
    <property type="entry name" value="Citrate_lyase_ligase"/>
</dbReference>
<dbReference type="AlphaFoldDB" id="A0A1I6ZXW7"/>